<name>A0ABT0SCY5_9GAMM</name>
<reference evidence="2 3" key="1">
    <citation type="submission" date="2021-08" db="EMBL/GenBank/DDBJ databases">
        <title>Novel members of of the genus Stenotrophomonas from differernt environment.</title>
        <authorList>
            <person name="Deng Y."/>
        </authorList>
    </citation>
    <scope>NUCLEOTIDE SEQUENCE [LARGE SCALE GENOMIC DNA]</scope>
    <source>
        <strain evidence="2 3">CPCC 101365</strain>
    </source>
</reference>
<proteinExistence type="predicted"/>
<gene>
    <name evidence="2" type="ORF">K5L01_00705</name>
</gene>
<keyword evidence="3" id="KW-1185">Reference proteome</keyword>
<dbReference type="InterPro" id="IPR006342">
    <property type="entry name" value="FkbM_mtfrase"/>
</dbReference>
<dbReference type="Gene3D" id="3.40.50.150">
    <property type="entry name" value="Vaccinia Virus protein VP39"/>
    <property type="match status" value="1"/>
</dbReference>
<dbReference type="Pfam" id="PF05050">
    <property type="entry name" value="Methyltransf_21"/>
    <property type="match status" value="1"/>
</dbReference>
<dbReference type="PANTHER" id="PTHR36973">
    <property type="entry name" value="SLL1456 PROTEIN-RELATED"/>
    <property type="match status" value="1"/>
</dbReference>
<dbReference type="Proteomes" id="UP001431235">
    <property type="component" value="Unassembled WGS sequence"/>
</dbReference>
<evidence type="ECO:0000313" key="2">
    <source>
        <dbReference type="EMBL" id="MCL7713177.1"/>
    </source>
</evidence>
<dbReference type="SUPFAM" id="SSF53335">
    <property type="entry name" value="S-adenosyl-L-methionine-dependent methyltransferases"/>
    <property type="match status" value="1"/>
</dbReference>
<dbReference type="InterPro" id="IPR029063">
    <property type="entry name" value="SAM-dependent_MTases_sf"/>
</dbReference>
<comment type="caution">
    <text evidence="2">The sequence shown here is derived from an EMBL/GenBank/DDBJ whole genome shotgun (WGS) entry which is preliminary data.</text>
</comment>
<dbReference type="PANTHER" id="PTHR36973:SF4">
    <property type="entry name" value="NODULATION PROTEIN"/>
    <property type="match status" value="1"/>
</dbReference>
<sequence>MFLPRSLDMAVQRFLKRKGYVRTRAEDGVAIARRARLLASQGIDLVLDVGANTGQFALQMRGLGYRGRIHSFEPMQAAWARLCTRMAGDPLWSGTQAALGERCSEESLNVASNSVSSSFLEMLPTHLANAPRSAYLRDETVRMSRLDDIFPELASGMEGVWLKLDVQGYEYNVLEGGRGVLPRCRIVQLEMSLAPPYAGQRTFLELCSYMDAAGFDPVGFEAGFQEPASGILLQVDGIFRNRRFAGGGDDGVGREA</sequence>
<dbReference type="RefSeq" id="WP_250061016.1">
    <property type="nucleotide sequence ID" value="NZ_JAIKTS010000001.1"/>
</dbReference>
<keyword evidence="2" id="KW-0489">Methyltransferase</keyword>
<evidence type="ECO:0000259" key="1">
    <source>
        <dbReference type="Pfam" id="PF05050"/>
    </source>
</evidence>
<protein>
    <submittedName>
        <fullName evidence="2">FkbM family methyltransferase</fullName>
    </submittedName>
</protein>
<dbReference type="EMBL" id="JAIKTS010000001">
    <property type="protein sequence ID" value="MCL7713177.1"/>
    <property type="molecule type" value="Genomic_DNA"/>
</dbReference>
<dbReference type="GO" id="GO:0032259">
    <property type="term" value="P:methylation"/>
    <property type="evidence" value="ECO:0007669"/>
    <property type="project" value="UniProtKB-KW"/>
</dbReference>
<organism evidence="2 3">
    <name type="scientific">Stenotrophomonas mori</name>
    <dbReference type="NCBI Taxonomy" id="2871096"/>
    <lineage>
        <taxon>Bacteria</taxon>
        <taxon>Pseudomonadati</taxon>
        <taxon>Pseudomonadota</taxon>
        <taxon>Gammaproteobacteria</taxon>
        <taxon>Lysobacterales</taxon>
        <taxon>Lysobacteraceae</taxon>
        <taxon>Stenotrophomonas</taxon>
    </lineage>
</organism>
<keyword evidence="2" id="KW-0808">Transferase</keyword>
<dbReference type="GO" id="GO:0008168">
    <property type="term" value="F:methyltransferase activity"/>
    <property type="evidence" value="ECO:0007669"/>
    <property type="project" value="UniProtKB-KW"/>
</dbReference>
<dbReference type="NCBIfam" id="TIGR01444">
    <property type="entry name" value="fkbM_fam"/>
    <property type="match status" value="1"/>
</dbReference>
<feature type="domain" description="Methyltransferase FkbM" evidence="1">
    <location>
        <begin position="48"/>
        <end position="216"/>
    </location>
</feature>
<accession>A0ABT0SCY5</accession>
<dbReference type="InterPro" id="IPR053188">
    <property type="entry name" value="FkbM_Methyltransferase"/>
</dbReference>
<evidence type="ECO:0000313" key="3">
    <source>
        <dbReference type="Proteomes" id="UP001431235"/>
    </source>
</evidence>